<dbReference type="STRING" id="1552.A7L45_00830"/>
<dbReference type="EMBL" id="CP015756">
    <property type="protein sequence ID" value="APC38716.1"/>
    <property type="molecule type" value="Genomic_DNA"/>
</dbReference>
<evidence type="ECO:0000313" key="2">
    <source>
        <dbReference type="Proteomes" id="UP000182569"/>
    </source>
</evidence>
<dbReference type="KEGG" id="ceu:A7L45_00830"/>
<evidence type="ECO:0000313" key="1">
    <source>
        <dbReference type="EMBL" id="APC38716.1"/>
    </source>
</evidence>
<organism evidence="1 2">
    <name type="scientific">Clostridium estertheticum subsp. estertheticum</name>
    <dbReference type="NCBI Taxonomy" id="1552"/>
    <lineage>
        <taxon>Bacteria</taxon>
        <taxon>Bacillati</taxon>
        <taxon>Bacillota</taxon>
        <taxon>Clostridia</taxon>
        <taxon>Eubacteriales</taxon>
        <taxon>Clostridiaceae</taxon>
        <taxon>Clostridium</taxon>
    </lineage>
</organism>
<proteinExistence type="predicted"/>
<dbReference type="Proteomes" id="UP000182569">
    <property type="component" value="Chromosome"/>
</dbReference>
<protein>
    <submittedName>
        <fullName evidence="1">Uncharacterized protein</fullName>
    </submittedName>
</protein>
<name>A0A1J0GBI4_9CLOT</name>
<reference evidence="2" key="1">
    <citation type="journal article" date="2016" name="Front. Microbiol.">
        <title>Complete Genome Sequence of Clostridium estertheticum DSM 8809, a Microbe Identified in Spoiled Vacuum Packed Beef.</title>
        <authorList>
            <person name="Yu Z."/>
            <person name="Gunn L."/>
            <person name="Brennan E."/>
            <person name="Reid R."/>
            <person name="Wall P.G."/>
            <person name="Gaora O.P."/>
            <person name="Hurley D."/>
            <person name="Bolton D."/>
            <person name="Fanning S."/>
        </authorList>
    </citation>
    <scope>NUCLEOTIDE SEQUENCE [LARGE SCALE GENOMIC DNA]</scope>
    <source>
        <strain evidence="2">DSM 8809</strain>
    </source>
</reference>
<sequence>MTDKQKLIILLDDFELGYTDEDNNIVLKEGNENVIGRGGYGATFIFEKYNSFDALKIHKE</sequence>
<gene>
    <name evidence="1" type="ORF">A7L45_00830</name>
</gene>
<dbReference type="AlphaFoldDB" id="A0A1J0GBI4"/>
<keyword evidence="2" id="KW-1185">Reference proteome</keyword>
<dbReference type="RefSeq" id="WP_071611012.1">
    <property type="nucleotide sequence ID" value="NZ_CP015756.1"/>
</dbReference>
<accession>A0A1J0GBI4</accession>